<proteinExistence type="predicted"/>
<name>A0A0G3VGG2_EUGVI</name>
<reference evidence="1" key="1">
    <citation type="journal article" date="2015" name="J. Eukaryot. Microbiol.">
        <title>Chloroplast Genome Evolution in the Euglenaceae.</title>
        <authorList>
            <person name="Bennett M.S."/>
            <person name="Triemer R.E."/>
        </authorList>
    </citation>
    <scope>NUCLEOTIDE SEQUENCE</scope>
    <source>
        <strain evidence="1">SAG 1224-17d</strain>
    </source>
</reference>
<gene>
    <name evidence="1" type="primary">mat2</name>
</gene>
<dbReference type="GO" id="GO:0006315">
    <property type="term" value="P:homing of group II introns"/>
    <property type="evidence" value="ECO:0007669"/>
    <property type="project" value="TreeGrafter"/>
</dbReference>
<dbReference type="GO" id="GO:0090615">
    <property type="term" value="P:mitochondrial mRNA processing"/>
    <property type="evidence" value="ECO:0007669"/>
    <property type="project" value="TreeGrafter"/>
</dbReference>
<dbReference type="GO" id="GO:0003964">
    <property type="term" value="F:RNA-directed DNA polymerase activity"/>
    <property type="evidence" value="ECO:0007669"/>
    <property type="project" value="TreeGrafter"/>
</dbReference>
<geneLocation type="chloroplast" evidence="1"/>
<dbReference type="EMBL" id="KP686075">
    <property type="protein sequence ID" value="AKL78972.1"/>
    <property type="molecule type" value="Genomic_DNA"/>
</dbReference>
<keyword evidence="1" id="KW-0934">Plastid</keyword>
<sequence>MVDNNSILIKLFTPEFLFFSWNDLKNKKFFFHFSNLKTLNPISKLWFNKVSILIQSGRFFYKPKKKRVYFFMSIRKKINNIKIQILENAFLLIMQPYFLNNLYFKNLFSNFNFNLMNFSHYFLIKENNLNSNKFNKLVDIKNKSFFMLGNFSIHFSISAIRAWNSNLKFLLSFQILRSCDLINKNRLKNIILKTLKDNFIWCEIEKMFASNILDFSNKYIYQGFNNSEFSLFSNFLLNVYLNELDYYILDIMNKYNFNKKLFLNSQTSLKSFKIYEVTLRQYIPIKLEKKLNSFKNIKFLNVDKYNNLRSFYSDYLINNILFDKSIEYTRYLDYFIIGCIGSKNFLLLIQNKLVNFLKSSLHFDVKDLNLYSIQDSIYFGGYNIRLCNFNKLNYLSLSRLRSNKKYLPKILLRLELSKKKVSEKFIKRFQSELFLHIERIYINNDLIPSFKDHKIWTHIFQLEAVRSTQFGKLLTTEDEYVIVSNKLITEIVNIEIFEYQKYSFNLYVLKLQIALKEVFNTFPSVIVNSTLPFDLAFNNFLIEFRKRLFFFYNNFYFKKNDINILMNYKFFSLYNFNKFEIFNLKKDFSILKRNFSKVFYFEIFFDLNYSFQRLRVLGFFHNIKVKAIGNSKFLSFQDSYIIKYFGYISFIFLNWFRCCYNFQKVLKFIEIIRQSCFLTLSRKHNRSKAWSYRLYSSDLIFLKNFCNNTSFFPTKFILSKIKKKFFFFKKDLYFDEDFFLS</sequence>
<dbReference type="PANTHER" id="PTHR33642:SF4">
    <property type="entry name" value="COX1_OXI3 INTRON 1 PROTEIN-RELATED"/>
    <property type="match status" value="1"/>
</dbReference>
<evidence type="ECO:0000313" key="1">
    <source>
        <dbReference type="EMBL" id="AKL78972.1"/>
    </source>
</evidence>
<dbReference type="PANTHER" id="PTHR33642">
    <property type="entry name" value="COX1/OXI3 INTRON 1 PROTEIN-RELATED"/>
    <property type="match status" value="1"/>
</dbReference>
<accession>A0A0G3VGG2</accession>
<organism evidence="1">
    <name type="scientific">Euglena viridis</name>
    <name type="common">Cercaria viridis</name>
    <dbReference type="NCBI Taxonomy" id="3040"/>
    <lineage>
        <taxon>Eukaryota</taxon>
        <taxon>Discoba</taxon>
        <taxon>Euglenozoa</taxon>
        <taxon>Euglenida</taxon>
        <taxon>Spirocuta</taxon>
        <taxon>Euglenophyceae</taxon>
        <taxon>Euglenales</taxon>
        <taxon>Euglenaceae</taxon>
        <taxon>Euglena</taxon>
    </lineage>
</organism>
<dbReference type="AlphaFoldDB" id="A0A0G3VGG2"/>
<keyword evidence="1" id="KW-0150">Chloroplast</keyword>
<protein>
    <submittedName>
        <fullName evidence="1">Maturase</fullName>
    </submittedName>
</protein>
<dbReference type="GO" id="GO:0005739">
    <property type="term" value="C:mitochondrion"/>
    <property type="evidence" value="ECO:0007669"/>
    <property type="project" value="TreeGrafter"/>
</dbReference>